<dbReference type="SUPFAM" id="SSF51726">
    <property type="entry name" value="UROD/MetE-like"/>
    <property type="match status" value="1"/>
</dbReference>
<accession>A0A5B8YFV2</accession>
<dbReference type="RefSeq" id="WP_141200686.1">
    <property type="nucleotide sequence ID" value="NZ_CP041186.1"/>
</dbReference>
<keyword evidence="8 10" id="KW-0456">Lyase</keyword>
<keyword evidence="6 10" id="KW-0963">Cytoplasm</keyword>
<evidence type="ECO:0000256" key="10">
    <source>
        <dbReference type="HAMAP-Rule" id="MF_00218"/>
    </source>
</evidence>
<accession>A0A4Y6Q146</accession>
<evidence type="ECO:0000256" key="12">
    <source>
        <dbReference type="RuleBase" id="RU004169"/>
    </source>
</evidence>
<feature type="domain" description="Uroporphyrinogen decarboxylase (URO-D)" evidence="13">
    <location>
        <begin position="20"/>
        <end position="29"/>
    </location>
</feature>
<dbReference type="Gene3D" id="3.20.20.210">
    <property type="match status" value="1"/>
</dbReference>
<dbReference type="FunFam" id="3.20.20.210:FF:000008">
    <property type="entry name" value="Uroporphyrinogen decarboxylase"/>
    <property type="match status" value="1"/>
</dbReference>
<feature type="domain" description="Uroporphyrinogen decarboxylase (URO-D)" evidence="14">
    <location>
        <begin position="139"/>
        <end position="155"/>
    </location>
</feature>
<dbReference type="GO" id="GO:0004853">
    <property type="term" value="F:uroporphyrinogen decarboxylase activity"/>
    <property type="evidence" value="ECO:0007669"/>
    <property type="project" value="UniProtKB-UniRule"/>
</dbReference>
<organism evidence="15 16">
    <name type="scientific">Persicimonas caeni</name>
    <dbReference type="NCBI Taxonomy" id="2292766"/>
    <lineage>
        <taxon>Bacteria</taxon>
        <taxon>Deltaproteobacteria</taxon>
        <taxon>Bradymonadales</taxon>
        <taxon>Bradymonadaceae</taxon>
        <taxon>Persicimonas</taxon>
    </lineage>
</organism>
<sequence length="341" mass="38289">MNSRERFLKACRCEPVDRPPIWIMRQAGRHLPEYRELRADHSFHDVVQTPELALEVTMQPLRRYDVDAAIVFSDILVIPEAMGQPYGFPEGGGIEMDFAIETEEDVDALKVDRVEQKLNYVAKSLRLIKQELAGERALIGFSGSPWTLATYMIEGKSSKHYTKAKKLFYTNRPLFDRLMRKITSAVVRYLKMQIVAGVDAVQIFDSWGGVLSPDAFAEASAFWMKKIVDAVKDDVPVIVFSKGMSHLPDIMASTGANVIGVNWNTRLSHVRRSLPENVGVQGNLDPVILETNEATVEREALRILEDMRGLNGHIFNLGHGIAPGADPKNVKRLVDTVVNFK</sequence>
<feature type="binding site" evidence="10">
    <location>
        <begin position="25"/>
        <end position="29"/>
    </location>
    <ligand>
        <name>substrate</name>
    </ligand>
</feature>
<dbReference type="PROSITE" id="PS00906">
    <property type="entry name" value="UROD_1"/>
    <property type="match status" value="1"/>
</dbReference>
<comment type="similarity">
    <text evidence="3 10 12">Belongs to the uroporphyrinogen decarboxylase family.</text>
</comment>
<dbReference type="PANTHER" id="PTHR21091">
    <property type="entry name" value="METHYLTETRAHYDROFOLATE:HOMOCYSTEINE METHYLTRANSFERASE RELATED"/>
    <property type="match status" value="1"/>
</dbReference>
<evidence type="ECO:0000256" key="7">
    <source>
        <dbReference type="ARBA" id="ARBA00022793"/>
    </source>
</evidence>
<dbReference type="UniPathway" id="UPA00251">
    <property type="reaction ID" value="UER00321"/>
</dbReference>
<dbReference type="PANTHER" id="PTHR21091:SF169">
    <property type="entry name" value="UROPORPHYRINOGEN DECARBOXYLASE"/>
    <property type="match status" value="1"/>
</dbReference>
<comment type="caution">
    <text evidence="10">Lacks conserved residue(s) required for the propagation of feature annotation.</text>
</comment>
<evidence type="ECO:0000256" key="3">
    <source>
        <dbReference type="ARBA" id="ARBA00009935"/>
    </source>
</evidence>
<evidence type="ECO:0000313" key="15">
    <source>
        <dbReference type="EMBL" id="QDG54242.1"/>
    </source>
</evidence>
<feature type="binding site" evidence="10">
    <location>
        <position position="206"/>
    </location>
    <ligand>
        <name>substrate</name>
    </ligand>
</feature>
<gene>
    <name evidence="10" type="primary">hemE</name>
    <name evidence="15" type="ORF">FIV42_26910</name>
</gene>
<dbReference type="NCBIfam" id="TIGR01464">
    <property type="entry name" value="hemE"/>
    <property type="match status" value="1"/>
</dbReference>
<feature type="binding site" evidence="10">
    <location>
        <position position="319"/>
    </location>
    <ligand>
        <name>substrate</name>
    </ligand>
</feature>
<keyword evidence="9 10" id="KW-0627">Porphyrin biosynthesis</keyword>
<comment type="function">
    <text evidence="10">Catalyzes the decarboxylation of four acetate groups of uroporphyrinogen-III to yield coproporphyrinogen-III.</text>
</comment>
<dbReference type="AlphaFoldDB" id="A0A4Y6Q146"/>
<dbReference type="InterPro" id="IPR006361">
    <property type="entry name" value="Uroporphyrinogen_deCO2ase_HemE"/>
</dbReference>
<dbReference type="EC" id="4.1.1.37" evidence="5 10"/>
<comment type="subunit">
    <text evidence="4 10">Homodimer.</text>
</comment>
<keyword evidence="7 10" id="KW-0210">Decarboxylase</keyword>
<feature type="binding site" evidence="10">
    <location>
        <position position="151"/>
    </location>
    <ligand>
        <name>substrate</name>
    </ligand>
</feature>
<evidence type="ECO:0000313" key="16">
    <source>
        <dbReference type="Proteomes" id="UP000315995"/>
    </source>
</evidence>
<dbReference type="EMBL" id="CP041186">
    <property type="protein sequence ID" value="QDG54242.1"/>
    <property type="molecule type" value="Genomic_DNA"/>
</dbReference>
<dbReference type="HAMAP" id="MF_00218">
    <property type="entry name" value="URO_D"/>
    <property type="match status" value="1"/>
</dbReference>
<evidence type="ECO:0000256" key="1">
    <source>
        <dbReference type="ARBA" id="ARBA00004514"/>
    </source>
</evidence>
<name>A0A4Y6Q146_PERCE</name>
<evidence type="ECO:0000256" key="6">
    <source>
        <dbReference type="ARBA" id="ARBA00022490"/>
    </source>
</evidence>
<dbReference type="InterPro" id="IPR000257">
    <property type="entry name" value="Uroporphyrinogen_deCOase"/>
</dbReference>
<dbReference type="GO" id="GO:0005829">
    <property type="term" value="C:cytosol"/>
    <property type="evidence" value="ECO:0007669"/>
    <property type="project" value="UniProtKB-SubCell"/>
</dbReference>
<comment type="catalytic activity">
    <reaction evidence="10 11">
        <text>uroporphyrinogen III + 4 H(+) = coproporphyrinogen III + 4 CO2</text>
        <dbReference type="Rhea" id="RHEA:19865"/>
        <dbReference type="ChEBI" id="CHEBI:15378"/>
        <dbReference type="ChEBI" id="CHEBI:16526"/>
        <dbReference type="ChEBI" id="CHEBI:57308"/>
        <dbReference type="ChEBI" id="CHEBI:57309"/>
        <dbReference type="EC" id="4.1.1.37"/>
    </reaction>
</comment>
<evidence type="ECO:0000256" key="8">
    <source>
        <dbReference type="ARBA" id="ARBA00023239"/>
    </source>
</evidence>
<dbReference type="PROSITE" id="PS00907">
    <property type="entry name" value="UROD_2"/>
    <property type="match status" value="1"/>
</dbReference>
<comment type="pathway">
    <text evidence="2 10 11">Porphyrin-containing compound metabolism; protoporphyrin-IX biosynthesis; coproporphyrinogen-III from 5-aminolevulinate: step 4/4.</text>
</comment>
<evidence type="ECO:0000256" key="11">
    <source>
        <dbReference type="RuleBase" id="RU000554"/>
    </source>
</evidence>
<reference evidence="15 16" key="1">
    <citation type="submission" date="2019-06" db="EMBL/GenBank/DDBJ databases">
        <title>Persicimonas caeni gen. nov., sp. nov., a predatory bacterium isolated from solar saltern.</title>
        <authorList>
            <person name="Wang S."/>
        </authorList>
    </citation>
    <scope>NUCLEOTIDE SEQUENCE [LARGE SCALE GENOMIC DNA]</scope>
    <source>
        <strain evidence="15 16">YN101</strain>
    </source>
</reference>
<protein>
    <recommendedName>
        <fullName evidence="5 10">Uroporphyrinogen decarboxylase</fullName>
        <shortName evidence="10">UPD</shortName>
        <shortName evidence="10">URO-D</shortName>
        <ecNumber evidence="5 10">4.1.1.37</ecNumber>
    </recommendedName>
</protein>
<evidence type="ECO:0000259" key="13">
    <source>
        <dbReference type="PROSITE" id="PS00906"/>
    </source>
</evidence>
<dbReference type="CDD" id="cd00717">
    <property type="entry name" value="URO-D"/>
    <property type="match status" value="1"/>
</dbReference>
<dbReference type="OrthoDB" id="9806656at2"/>
<dbReference type="InterPro" id="IPR038071">
    <property type="entry name" value="UROD/MetE-like_sf"/>
</dbReference>
<dbReference type="Proteomes" id="UP000315995">
    <property type="component" value="Chromosome"/>
</dbReference>
<evidence type="ECO:0000259" key="14">
    <source>
        <dbReference type="PROSITE" id="PS00907"/>
    </source>
</evidence>
<dbReference type="Pfam" id="PF01208">
    <property type="entry name" value="URO-D"/>
    <property type="match status" value="1"/>
</dbReference>
<proteinExistence type="inferred from homology"/>
<keyword evidence="16" id="KW-1185">Reference proteome</keyword>
<evidence type="ECO:0000256" key="5">
    <source>
        <dbReference type="ARBA" id="ARBA00012288"/>
    </source>
</evidence>
<evidence type="ECO:0000256" key="2">
    <source>
        <dbReference type="ARBA" id="ARBA00004804"/>
    </source>
</evidence>
<feature type="site" description="Transition state stabilizer" evidence="10">
    <location>
        <position position="74"/>
    </location>
</feature>
<evidence type="ECO:0000256" key="9">
    <source>
        <dbReference type="ARBA" id="ARBA00023244"/>
    </source>
</evidence>
<feature type="binding site" evidence="10">
    <location>
        <position position="74"/>
    </location>
    <ligand>
        <name>substrate</name>
    </ligand>
</feature>
<comment type="subcellular location">
    <subcellularLocation>
        <location evidence="1">Cytoplasm</location>
        <location evidence="1">Cytosol</location>
    </subcellularLocation>
</comment>
<dbReference type="GO" id="GO:0006782">
    <property type="term" value="P:protoporphyrinogen IX biosynthetic process"/>
    <property type="evidence" value="ECO:0007669"/>
    <property type="project" value="UniProtKB-UniRule"/>
</dbReference>
<evidence type="ECO:0000256" key="4">
    <source>
        <dbReference type="ARBA" id="ARBA00011738"/>
    </source>
</evidence>